<proteinExistence type="predicted"/>
<feature type="compositionally biased region" description="Basic residues" evidence="1">
    <location>
        <begin position="155"/>
        <end position="170"/>
    </location>
</feature>
<organism evidence="3">
    <name type="scientific">Opuntia streptacantha</name>
    <name type="common">Prickly pear cactus</name>
    <name type="synonym">Opuntia cardona</name>
    <dbReference type="NCBI Taxonomy" id="393608"/>
    <lineage>
        <taxon>Eukaryota</taxon>
        <taxon>Viridiplantae</taxon>
        <taxon>Streptophyta</taxon>
        <taxon>Embryophyta</taxon>
        <taxon>Tracheophyta</taxon>
        <taxon>Spermatophyta</taxon>
        <taxon>Magnoliopsida</taxon>
        <taxon>eudicotyledons</taxon>
        <taxon>Gunneridae</taxon>
        <taxon>Pentapetalae</taxon>
        <taxon>Caryophyllales</taxon>
        <taxon>Cactineae</taxon>
        <taxon>Cactaceae</taxon>
        <taxon>Opuntioideae</taxon>
        <taxon>Opuntia</taxon>
    </lineage>
</organism>
<evidence type="ECO:0000256" key="1">
    <source>
        <dbReference type="SAM" id="MobiDB-lite"/>
    </source>
</evidence>
<feature type="region of interest" description="Disordered" evidence="1">
    <location>
        <begin position="155"/>
        <end position="192"/>
    </location>
</feature>
<dbReference type="InterPro" id="IPR001623">
    <property type="entry name" value="DnaJ_domain"/>
</dbReference>
<dbReference type="PROSITE" id="PS50076">
    <property type="entry name" value="DNAJ_2"/>
    <property type="match status" value="1"/>
</dbReference>
<protein>
    <recommendedName>
        <fullName evidence="2">J domain-containing protein</fullName>
    </recommendedName>
</protein>
<dbReference type="EMBL" id="GISG01018291">
    <property type="protein sequence ID" value="MBA4617913.1"/>
    <property type="molecule type" value="Transcribed_RNA"/>
</dbReference>
<evidence type="ECO:0000259" key="2">
    <source>
        <dbReference type="PROSITE" id="PS50076"/>
    </source>
</evidence>
<dbReference type="PANTHER" id="PTHR45376">
    <property type="entry name" value="CHAPERONE DNAJ-DOMAIN SUPERFAMILY PROTEIN-RELATED"/>
    <property type="match status" value="1"/>
</dbReference>
<accession>A0A7C8YH65</accession>
<sequence length="254" mass="29722">MSALIKSALVNPQSSCSQLRAAFFHSTPVLERGRRNYWNSRYNNGNNNRRSRRNPFRQNILRDMNAYAEYLIQNWQSELDHDEEPSNKGPSWFRRPHSGSRPSNQRRQNRRRRGFNFCEDDDDDDVGEAFFRSAFGDRFFFWSFVHQDYPNWRTSSRHSNRYNTSSKRRHQSEDEYEYTSEEDSPKSELASERTALGLSASGPLKLEDVKNAYRACALKWHPDRHQGSSKAAAEEKFKLCTAAYQSLCGRLAVN</sequence>
<feature type="domain" description="J" evidence="2">
    <location>
        <begin position="191"/>
        <end position="252"/>
    </location>
</feature>
<reference evidence="3" key="2">
    <citation type="submission" date="2020-07" db="EMBL/GenBank/DDBJ databases">
        <authorList>
            <person name="Vera ALvarez R."/>
            <person name="Arias-Moreno D.M."/>
            <person name="Jimenez-Jacinto V."/>
            <person name="Jimenez-Bremont J.F."/>
            <person name="Swaminathan K."/>
            <person name="Moose S.P."/>
            <person name="Guerrero-Gonzalez M.L."/>
            <person name="Marino-Ramirez L."/>
            <person name="Landsman D."/>
            <person name="Rodriguez-Kessler M."/>
            <person name="Delgado-Sanchez P."/>
        </authorList>
    </citation>
    <scope>NUCLEOTIDE SEQUENCE</scope>
    <source>
        <tissue evidence="3">Cladode</tissue>
    </source>
</reference>
<dbReference type="CDD" id="cd06257">
    <property type="entry name" value="DnaJ"/>
    <property type="match status" value="1"/>
</dbReference>
<dbReference type="SMART" id="SM00271">
    <property type="entry name" value="DnaJ"/>
    <property type="match status" value="1"/>
</dbReference>
<dbReference type="PANTHER" id="PTHR45376:SF1">
    <property type="entry name" value="CHAPERONE DNAJ-DOMAIN SUPERFAMILY PROTEIN-RELATED"/>
    <property type="match status" value="1"/>
</dbReference>
<dbReference type="SUPFAM" id="SSF46565">
    <property type="entry name" value="Chaperone J-domain"/>
    <property type="match status" value="1"/>
</dbReference>
<dbReference type="Gene3D" id="1.10.287.110">
    <property type="entry name" value="DnaJ domain"/>
    <property type="match status" value="1"/>
</dbReference>
<name>A0A7C8YH65_OPUST</name>
<dbReference type="AlphaFoldDB" id="A0A7C8YH65"/>
<dbReference type="Pfam" id="PF00226">
    <property type="entry name" value="DnaJ"/>
    <property type="match status" value="1"/>
</dbReference>
<dbReference type="InterPro" id="IPR036869">
    <property type="entry name" value="J_dom_sf"/>
</dbReference>
<evidence type="ECO:0000313" key="3">
    <source>
        <dbReference type="EMBL" id="MBA4617913.1"/>
    </source>
</evidence>
<feature type="region of interest" description="Disordered" evidence="1">
    <location>
        <begin position="79"/>
        <end position="118"/>
    </location>
</feature>
<reference evidence="3" key="1">
    <citation type="journal article" date="2013" name="J. Plant Res.">
        <title>Effect of fungi and light on seed germination of three Opuntia species from semiarid lands of central Mexico.</title>
        <authorList>
            <person name="Delgado-Sanchez P."/>
            <person name="Jimenez-Bremont J.F."/>
            <person name="Guerrero-Gonzalez Mde L."/>
            <person name="Flores J."/>
        </authorList>
    </citation>
    <scope>NUCLEOTIDE SEQUENCE</scope>
    <source>
        <tissue evidence="3">Cladode</tissue>
    </source>
</reference>